<accession>A0AA36JPQ9</accession>
<dbReference type="PANTHER" id="PTHR47447:SF17">
    <property type="entry name" value="OS12G0638900 PROTEIN"/>
    <property type="match status" value="1"/>
</dbReference>
<organism evidence="2 3">
    <name type="scientific">Effrenium voratum</name>
    <dbReference type="NCBI Taxonomy" id="2562239"/>
    <lineage>
        <taxon>Eukaryota</taxon>
        <taxon>Sar</taxon>
        <taxon>Alveolata</taxon>
        <taxon>Dinophyceae</taxon>
        <taxon>Suessiales</taxon>
        <taxon>Symbiodiniaceae</taxon>
        <taxon>Effrenium</taxon>
    </lineage>
</organism>
<gene>
    <name evidence="2" type="ORF">EVOR1521_LOCUS30569</name>
</gene>
<comment type="caution">
    <text evidence="2">The sequence shown here is derived from an EMBL/GenBank/DDBJ whole genome shotgun (WGS) entry which is preliminary data.</text>
</comment>
<reference evidence="2" key="1">
    <citation type="submission" date="2023-08" db="EMBL/GenBank/DDBJ databases">
        <authorList>
            <person name="Chen Y."/>
            <person name="Shah S."/>
            <person name="Dougan E. K."/>
            <person name="Thang M."/>
            <person name="Chan C."/>
        </authorList>
    </citation>
    <scope>NUCLEOTIDE SEQUENCE</scope>
</reference>
<name>A0AA36JPQ9_9DINO</name>
<evidence type="ECO:0000313" key="2">
    <source>
        <dbReference type="EMBL" id="CAJ1409481.1"/>
    </source>
</evidence>
<evidence type="ECO:0000313" key="3">
    <source>
        <dbReference type="Proteomes" id="UP001178507"/>
    </source>
</evidence>
<dbReference type="InterPro" id="IPR011990">
    <property type="entry name" value="TPR-like_helical_dom_sf"/>
</dbReference>
<dbReference type="PANTHER" id="PTHR47447">
    <property type="entry name" value="OS03G0856100 PROTEIN"/>
    <property type="match status" value="1"/>
</dbReference>
<evidence type="ECO:0000256" key="1">
    <source>
        <dbReference type="ARBA" id="ARBA00022737"/>
    </source>
</evidence>
<dbReference type="AlphaFoldDB" id="A0AA36JPQ9"/>
<keyword evidence="1" id="KW-0677">Repeat</keyword>
<dbReference type="Gene3D" id="1.25.40.10">
    <property type="entry name" value="Tetratricopeptide repeat domain"/>
    <property type="match status" value="1"/>
</dbReference>
<protein>
    <recommendedName>
        <fullName evidence="4">Pentatricopeptide repeat-containing protein, chloroplastic</fullName>
    </recommendedName>
</protein>
<dbReference type="EMBL" id="CAUJNA010003771">
    <property type="protein sequence ID" value="CAJ1409481.1"/>
    <property type="molecule type" value="Genomic_DNA"/>
</dbReference>
<keyword evidence="3" id="KW-1185">Reference proteome</keyword>
<evidence type="ECO:0008006" key="4">
    <source>
        <dbReference type="Google" id="ProtNLM"/>
    </source>
</evidence>
<sequence length="879" mass="94555">MQAELLSLRSGASLEVPQCPAWPQSLQLLAALPQQRLDFRLRHQGKAITAAGRAGSWPWTLALLEDADEVSFCAAMVACRQKLWKTTVQLMQDMRCRRVIPDLSCKRALLAARAGAKIEAPGSSSWERSLETLEDEQCCSIALAALRRSPRWRQAVQLLSCAAQHRVLEPHFSPGDTRSAAAQVRRALQGAGQWRLMLQDVDVGTLSACQRQSRWRQVLVLYRTCPQQPITVNLALSACSEGRQWQLALQLFLGGFRGGSGESMAHGWSSLVTACGEQWEVALSVLAGRLDAPLAAWNALLACCARSCPTRALELFEGLLKLKEADEITYTAALQACGWQRSLALLQRMARARLRANAISFTAAMTKCDAWRVAVELYAHAIRAGVRLDAGLRNAVQTFGYAKGQQWQAACRVRAAHAAEQPEESGAEASLVSCLKDSNQWRQVLSTMRSMPGSASAASAALSALGGEDFWRRAVSLWSACPSMDGQALGSAIFGCQASWRRSLQLLHTGGWCRLAVTAVGLNAAIEACGAGSWRHALKLGEGGGNDFTLQAVIEACGRNEQVQVAVDLLQGMGGQLSEGAFNAALAACHRDLLLNIAQWRQVACTRVGISRSPGADAGPGRLEMVSGDLGKGYTLLTPLKPMMPRGPMSEPDTSHVMSNPVETLEVECASCAEWLLLDCFSASQRRKTSGTARCKSCVRAAKDPPEITDPRLQAFVDECRAAKEEYKSSQTEVVSHINSWLRLGGALREPLPALGDAQHVICAALPRNVTPGLRDLPGRTAPRAELAGQGQREGLACSLGSGAQLRISAGQGGPHLRVLCAGLQPLRSRGHCAAHGHRRHVAGQRATTGQSTTTLCPTKVHASACRVRGEAWPAKLTP</sequence>
<proteinExistence type="predicted"/>
<dbReference type="Proteomes" id="UP001178507">
    <property type="component" value="Unassembled WGS sequence"/>
</dbReference>